<evidence type="ECO:0000313" key="8">
    <source>
        <dbReference type="EMBL" id="KIL51910.1"/>
    </source>
</evidence>
<dbReference type="STRING" id="889306.KP78_02800"/>
<reference evidence="8 9" key="1">
    <citation type="submission" date="2015-01" db="EMBL/GenBank/DDBJ databases">
        <title>Genome sequencing of Jeotgalibacillus soli.</title>
        <authorList>
            <person name="Goh K.M."/>
            <person name="Chan K.-G."/>
            <person name="Yaakop A.S."/>
            <person name="Ee R."/>
            <person name="Gan H.M."/>
            <person name="Chan C.S."/>
        </authorList>
    </citation>
    <scope>NUCLEOTIDE SEQUENCE [LARGE SCALE GENOMIC DNA]</scope>
    <source>
        <strain evidence="8 9">P9</strain>
    </source>
</reference>
<dbReference type="UniPathway" id="UPA00223"/>
<feature type="active site" evidence="6">
    <location>
        <position position="255"/>
    </location>
</feature>
<dbReference type="Pfam" id="PF00285">
    <property type="entry name" value="Citrate_synt"/>
    <property type="match status" value="1"/>
</dbReference>
<comment type="pathway">
    <text evidence="1">Carbohydrate metabolism; tricarboxylic acid cycle.</text>
</comment>
<dbReference type="AlphaFoldDB" id="A0A0C2RNQ8"/>
<dbReference type="PROSITE" id="PS00480">
    <property type="entry name" value="CITRATE_SYNTHASE"/>
    <property type="match status" value="1"/>
</dbReference>
<evidence type="ECO:0000256" key="2">
    <source>
        <dbReference type="ARBA" id="ARBA00010566"/>
    </source>
</evidence>
<dbReference type="GO" id="GO:0005829">
    <property type="term" value="C:cytosol"/>
    <property type="evidence" value="ECO:0007669"/>
    <property type="project" value="TreeGrafter"/>
</dbReference>
<dbReference type="OrthoDB" id="9800864at2"/>
<evidence type="ECO:0000256" key="7">
    <source>
        <dbReference type="RuleBase" id="RU003406"/>
    </source>
</evidence>
<dbReference type="GO" id="GO:0006099">
    <property type="term" value="P:tricarboxylic acid cycle"/>
    <property type="evidence" value="ECO:0007669"/>
    <property type="project" value="UniProtKB-UniPathway"/>
</dbReference>
<gene>
    <name evidence="8" type="ORF">KP78_02800</name>
</gene>
<protein>
    <recommendedName>
        <fullName evidence="5">Citrate synthase</fullName>
    </recommendedName>
</protein>
<dbReference type="CDD" id="cd06109">
    <property type="entry name" value="BsCS-I_like"/>
    <property type="match status" value="1"/>
</dbReference>
<dbReference type="Proteomes" id="UP000031938">
    <property type="component" value="Unassembled WGS sequence"/>
</dbReference>
<evidence type="ECO:0000256" key="5">
    <source>
        <dbReference type="PIRNR" id="PIRNR001369"/>
    </source>
</evidence>
<dbReference type="InterPro" id="IPR024176">
    <property type="entry name" value="Citrate_synthase_bac-typ"/>
</dbReference>
<evidence type="ECO:0000256" key="3">
    <source>
        <dbReference type="ARBA" id="ARBA00022679"/>
    </source>
</evidence>
<keyword evidence="3 5" id="KW-0808">Transferase</keyword>
<dbReference type="PANTHER" id="PTHR11739">
    <property type="entry name" value="CITRATE SYNTHASE"/>
    <property type="match status" value="1"/>
</dbReference>
<organism evidence="8 9">
    <name type="scientific">Jeotgalibacillus soli</name>
    <dbReference type="NCBI Taxonomy" id="889306"/>
    <lineage>
        <taxon>Bacteria</taxon>
        <taxon>Bacillati</taxon>
        <taxon>Bacillota</taxon>
        <taxon>Bacilli</taxon>
        <taxon>Bacillales</taxon>
        <taxon>Caryophanaceae</taxon>
        <taxon>Jeotgalibacillus</taxon>
    </lineage>
</organism>
<evidence type="ECO:0000256" key="1">
    <source>
        <dbReference type="ARBA" id="ARBA00005163"/>
    </source>
</evidence>
<dbReference type="PRINTS" id="PR00143">
    <property type="entry name" value="CITRTSNTHASE"/>
</dbReference>
<dbReference type="Gene3D" id="1.10.230.10">
    <property type="entry name" value="Cytochrome P450-Terp, domain 2"/>
    <property type="match status" value="1"/>
</dbReference>
<sequence length="366" mass="40945">MEQMIIKGLEGITVAATNISLVDGDHGRLVYRAYWAKDLALQHDFEEVCYLLWHGRLPNEIELKKLKNDFREQRRLPAHLVELLKILPENMPMMSVIRTCISAMGDGSYQWPPKVEEAIKITAVLPTIIAARSHLLKGENVIDPHETLDHVANFLYMLNGEIPLGAHSKVLNAYFVLTMEHGMNASTFSSRVIASTESDIVSAITGAIGAMKGPLHGGAPSEVTAMLDEIGSKENAEGWIREQLEKGKKLMGFGHRIYKTRDPRAEALKEMTSQLTKEDPWLDLAVHVEAEAIRLLEEYKPGRKLYTNVEFYAAAVLRAVNMPAELFTPTFTSSRVAGWTANVMEQSLDNRIYRPSSLYNGGMPKD</sequence>
<keyword evidence="9" id="KW-1185">Reference proteome</keyword>
<dbReference type="PANTHER" id="PTHR11739:SF4">
    <property type="entry name" value="CITRATE SYNTHASE, PEROXISOMAL"/>
    <property type="match status" value="1"/>
</dbReference>
<comment type="catalytic activity">
    <reaction evidence="4">
        <text>oxaloacetate + acetyl-CoA + H2O = citrate + CoA + H(+)</text>
        <dbReference type="Rhea" id="RHEA:16845"/>
        <dbReference type="ChEBI" id="CHEBI:15377"/>
        <dbReference type="ChEBI" id="CHEBI:15378"/>
        <dbReference type="ChEBI" id="CHEBI:16452"/>
        <dbReference type="ChEBI" id="CHEBI:16947"/>
        <dbReference type="ChEBI" id="CHEBI:57287"/>
        <dbReference type="ChEBI" id="CHEBI:57288"/>
        <dbReference type="EC" id="2.3.3.16"/>
    </reaction>
</comment>
<name>A0A0C2RNQ8_9BACL</name>
<evidence type="ECO:0000256" key="4">
    <source>
        <dbReference type="ARBA" id="ARBA00049288"/>
    </source>
</evidence>
<dbReference type="PIRSF" id="PIRSF001369">
    <property type="entry name" value="Citrate_synth"/>
    <property type="match status" value="1"/>
</dbReference>
<dbReference type="InterPro" id="IPR002020">
    <property type="entry name" value="Citrate_synthase"/>
</dbReference>
<dbReference type="GO" id="GO:0036440">
    <property type="term" value="F:citrate synthase activity"/>
    <property type="evidence" value="ECO:0007669"/>
    <property type="project" value="UniProtKB-EC"/>
</dbReference>
<dbReference type="FunFam" id="1.10.230.10:FF:000007">
    <property type="entry name" value="Citrate synthase"/>
    <property type="match status" value="1"/>
</dbReference>
<dbReference type="Gene3D" id="1.10.580.10">
    <property type="entry name" value="Citrate Synthase, domain 1"/>
    <property type="match status" value="1"/>
</dbReference>
<dbReference type="InterPro" id="IPR016143">
    <property type="entry name" value="Citrate_synth-like_sm_a-sub"/>
</dbReference>
<comment type="similarity">
    <text evidence="2 5 7">Belongs to the citrate synthase family.</text>
</comment>
<dbReference type="GO" id="GO:0005975">
    <property type="term" value="P:carbohydrate metabolic process"/>
    <property type="evidence" value="ECO:0007669"/>
    <property type="project" value="TreeGrafter"/>
</dbReference>
<dbReference type="InterPro" id="IPR019810">
    <property type="entry name" value="Citrate_synthase_AS"/>
</dbReference>
<accession>A0A0C2RNQ8</accession>
<proteinExistence type="inferred from homology"/>
<dbReference type="RefSeq" id="WP_041085665.1">
    <property type="nucleotide sequence ID" value="NZ_JXRP01000006.1"/>
</dbReference>
<evidence type="ECO:0000313" key="9">
    <source>
        <dbReference type="Proteomes" id="UP000031938"/>
    </source>
</evidence>
<evidence type="ECO:0000256" key="6">
    <source>
        <dbReference type="PIRSR" id="PIRSR001369-1"/>
    </source>
</evidence>
<dbReference type="EMBL" id="JXRP01000006">
    <property type="protein sequence ID" value="KIL51910.1"/>
    <property type="molecule type" value="Genomic_DNA"/>
</dbReference>
<dbReference type="InterPro" id="IPR016142">
    <property type="entry name" value="Citrate_synth-like_lrg_a-sub"/>
</dbReference>
<feature type="active site" evidence="6">
    <location>
        <position position="310"/>
    </location>
</feature>
<dbReference type="InterPro" id="IPR036969">
    <property type="entry name" value="Citrate_synthase_sf"/>
</dbReference>
<dbReference type="PATRIC" id="fig|889306.3.peg.284"/>
<dbReference type="SUPFAM" id="SSF48256">
    <property type="entry name" value="Citrate synthase"/>
    <property type="match status" value="1"/>
</dbReference>
<comment type="caution">
    <text evidence="8">The sequence shown here is derived from an EMBL/GenBank/DDBJ whole genome shotgun (WGS) entry which is preliminary data.</text>
</comment>